<keyword evidence="1" id="KW-1133">Transmembrane helix</keyword>
<feature type="transmembrane region" description="Helical" evidence="1">
    <location>
        <begin position="461"/>
        <end position="483"/>
    </location>
</feature>
<organism evidence="2 3">
    <name type="scientific">Microthlaspi erraticum</name>
    <dbReference type="NCBI Taxonomy" id="1685480"/>
    <lineage>
        <taxon>Eukaryota</taxon>
        <taxon>Viridiplantae</taxon>
        <taxon>Streptophyta</taxon>
        <taxon>Embryophyta</taxon>
        <taxon>Tracheophyta</taxon>
        <taxon>Spermatophyta</taxon>
        <taxon>Magnoliopsida</taxon>
        <taxon>eudicotyledons</taxon>
        <taxon>Gunneridae</taxon>
        <taxon>Pentapetalae</taxon>
        <taxon>rosids</taxon>
        <taxon>malvids</taxon>
        <taxon>Brassicales</taxon>
        <taxon>Brassicaceae</taxon>
        <taxon>Coluteocarpeae</taxon>
        <taxon>Microthlaspi</taxon>
    </lineage>
</organism>
<keyword evidence="1" id="KW-0472">Membrane</keyword>
<gene>
    <name evidence="2" type="ORF">MERR_LOCUS29081</name>
</gene>
<protein>
    <recommendedName>
        <fullName evidence="4">Transmembrane protein</fullName>
    </recommendedName>
</protein>
<evidence type="ECO:0008006" key="4">
    <source>
        <dbReference type="Google" id="ProtNLM"/>
    </source>
</evidence>
<comment type="caution">
    <text evidence="2">The sequence shown here is derived from an EMBL/GenBank/DDBJ whole genome shotgun (WGS) entry which is preliminary data.</text>
</comment>
<feature type="transmembrane region" description="Helical" evidence="1">
    <location>
        <begin position="65"/>
        <end position="84"/>
    </location>
</feature>
<evidence type="ECO:0000313" key="2">
    <source>
        <dbReference type="EMBL" id="CAA7041846.1"/>
    </source>
</evidence>
<name>A0A6D2JJN7_9BRAS</name>
<dbReference type="Proteomes" id="UP000467841">
    <property type="component" value="Unassembled WGS sequence"/>
</dbReference>
<dbReference type="EMBL" id="CACVBM020001254">
    <property type="protein sequence ID" value="CAA7041846.1"/>
    <property type="molecule type" value="Genomic_DNA"/>
</dbReference>
<proteinExistence type="predicted"/>
<sequence length="510" mass="58495">MSTKCTYLFGQRSISNSRVKRAWAGVVEGWVTLRETKVFTGNKNGDPGMIGDGSSRICSKRFNSVPTYCGVVVIVSCFFGVFGIDFVGHTSRVIYGGHTVTILVKPCLGNYELISIYGGFFFRIVRDSIQTGINGFGRASFSDAKDPIRISYSYILVRFGRIWLLLEFSRWVWILCYRLSLDMGLCREKLRYSEVHKQKSRSFCESDSRSRKNCDISHIRLGKRDFDWFTGVIESRLFQNSLVIRNRDTDAHVFMNMGLLGDLMDWRIIFLQFRGLQIFLIDSILMETFRMRTISRVMYNGFPYYSQFRLSPVSSFFGIRYLLSHPRDVSEEHDLKSGGSNKGKETLKPRPTITVIRFHNRVGLTGGSLRRFVQGIWSNTWLPGSVFGEVSYCALIIISAVEQAEFLNCVQRLSPVSQMIRRKMALYSPSTKIMYNSWKNMVWKIIQLYYSNGKFQGKMYVLFWFYCGSLNGKIVGLLIFMVMTRLAGKNGRKISEGDPPEGSEVTNKPV</sequence>
<evidence type="ECO:0000256" key="1">
    <source>
        <dbReference type="SAM" id="Phobius"/>
    </source>
</evidence>
<keyword evidence="3" id="KW-1185">Reference proteome</keyword>
<keyword evidence="1" id="KW-0812">Transmembrane</keyword>
<accession>A0A6D2JJN7</accession>
<evidence type="ECO:0000313" key="3">
    <source>
        <dbReference type="Proteomes" id="UP000467841"/>
    </source>
</evidence>
<reference evidence="2" key="1">
    <citation type="submission" date="2020-01" db="EMBL/GenBank/DDBJ databases">
        <authorList>
            <person name="Mishra B."/>
        </authorList>
    </citation>
    <scope>NUCLEOTIDE SEQUENCE [LARGE SCALE GENOMIC DNA]</scope>
</reference>
<dbReference type="AlphaFoldDB" id="A0A6D2JJN7"/>